<protein>
    <recommendedName>
        <fullName evidence="3">HIG1 domain-containing protein</fullName>
    </recommendedName>
</protein>
<dbReference type="Proteomes" id="UP000790833">
    <property type="component" value="Unassembled WGS sequence"/>
</dbReference>
<keyword evidence="2" id="KW-1185">Reference proteome</keyword>
<dbReference type="GeneID" id="66113585"/>
<dbReference type="OrthoDB" id="1915122at2759"/>
<reference evidence="1" key="1">
    <citation type="submission" date="2021-03" db="EMBL/GenBank/DDBJ databases">
        <authorList>
            <person name="Palmer J.M."/>
        </authorList>
    </citation>
    <scope>NUCLEOTIDE SEQUENCE</scope>
    <source>
        <strain evidence="1">ARV_011</strain>
    </source>
</reference>
<dbReference type="EMBL" id="JAHMUF010000001">
    <property type="protein sequence ID" value="KAG7196199.1"/>
    <property type="molecule type" value="Genomic_DNA"/>
</dbReference>
<gene>
    <name evidence="1" type="ORF">KQ657_000211</name>
</gene>
<evidence type="ECO:0008006" key="3">
    <source>
        <dbReference type="Google" id="ProtNLM"/>
    </source>
</evidence>
<name>A0A9P7VE50_9ASCO</name>
<dbReference type="RefSeq" id="XP_043051744.1">
    <property type="nucleotide sequence ID" value="XM_043191067.1"/>
</dbReference>
<sequence>MKIPRAEELEAHSQYVLAEGTKGLWYGTFGALVLQTYLKYGQPAKYKVMNPSVRAAIIICPAITVSALWADLGSVEFDKRMYSSIYSEQKVLKEYQDWKALSASGKTLQVLDDHKNKVIATTWAGSLYYFKAKIFSKSSHIPQPQRWAKFQTLAAGSTVGAVALALGLYVAEGSRRKAHAELLAKAPSQEEIDRLQQEHDLEQYFSATKK</sequence>
<dbReference type="AlphaFoldDB" id="A0A9P7VE50"/>
<evidence type="ECO:0000313" key="2">
    <source>
        <dbReference type="Proteomes" id="UP000790833"/>
    </source>
</evidence>
<accession>A0A9P7VE50</accession>
<comment type="caution">
    <text evidence="1">The sequence shown here is derived from an EMBL/GenBank/DDBJ whole genome shotgun (WGS) entry which is preliminary data.</text>
</comment>
<proteinExistence type="predicted"/>
<evidence type="ECO:0000313" key="1">
    <source>
        <dbReference type="EMBL" id="KAG7196199.1"/>
    </source>
</evidence>
<organism evidence="1 2">
    <name type="scientific">Scheffersomyces spartinae</name>
    <dbReference type="NCBI Taxonomy" id="45513"/>
    <lineage>
        <taxon>Eukaryota</taxon>
        <taxon>Fungi</taxon>
        <taxon>Dikarya</taxon>
        <taxon>Ascomycota</taxon>
        <taxon>Saccharomycotina</taxon>
        <taxon>Pichiomycetes</taxon>
        <taxon>Debaryomycetaceae</taxon>
        <taxon>Scheffersomyces</taxon>
    </lineage>
</organism>